<evidence type="ECO:0000256" key="1">
    <source>
        <dbReference type="ARBA" id="ARBA00023125"/>
    </source>
</evidence>
<dbReference type="PANTHER" id="PTHR43479">
    <property type="entry name" value="ACREF/ENVCD OPERON REPRESSOR-RELATED"/>
    <property type="match status" value="1"/>
</dbReference>
<accession>A0ABS6Z874</accession>
<dbReference type="EMBL" id="WTFF01000130">
    <property type="protein sequence ID" value="MBW5483930.1"/>
    <property type="molecule type" value="Genomic_DNA"/>
</dbReference>
<name>A0ABS6Z874_9ACTN</name>
<evidence type="ECO:0000313" key="5">
    <source>
        <dbReference type="EMBL" id="MBW5483930.1"/>
    </source>
</evidence>
<dbReference type="InterPro" id="IPR009057">
    <property type="entry name" value="Homeodomain-like_sf"/>
</dbReference>
<feature type="compositionally biased region" description="Basic and acidic residues" evidence="3">
    <location>
        <begin position="14"/>
        <end position="45"/>
    </location>
</feature>
<protein>
    <submittedName>
        <fullName evidence="5">TetR family transcriptional regulator</fullName>
    </submittedName>
</protein>
<dbReference type="PROSITE" id="PS50977">
    <property type="entry name" value="HTH_TETR_2"/>
    <property type="match status" value="1"/>
</dbReference>
<proteinExistence type="predicted"/>
<evidence type="ECO:0000313" key="6">
    <source>
        <dbReference type="Proteomes" id="UP000812013"/>
    </source>
</evidence>
<evidence type="ECO:0000256" key="3">
    <source>
        <dbReference type="SAM" id="MobiDB-lite"/>
    </source>
</evidence>
<gene>
    <name evidence="5" type="ORF">GPJ59_19090</name>
</gene>
<dbReference type="InterPro" id="IPR050624">
    <property type="entry name" value="HTH-type_Tx_Regulator"/>
</dbReference>
<dbReference type="RefSeq" id="WP_219668410.1">
    <property type="nucleotide sequence ID" value="NZ_WTFF01000130.1"/>
</dbReference>
<dbReference type="SUPFAM" id="SSF46689">
    <property type="entry name" value="Homeodomain-like"/>
    <property type="match status" value="1"/>
</dbReference>
<dbReference type="PANTHER" id="PTHR43479:SF11">
    <property type="entry name" value="ACREF_ENVCD OPERON REPRESSOR-RELATED"/>
    <property type="match status" value="1"/>
</dbReference>
<reference evidence="5 6" key="1">
    <citation type="submission" date="2019-12" db="EMBL/GenBank/DDBJ databases">
        <title>Genome sequence of Streptomyces bambusae.</title>
        <authorList>
            <person name="Bansal K."/>
            <person name="Choksket S."/>
            <person name="Korpole S."/>
            <person name="Patil P.B."/>
        </authorList>
    </citation>
    <scope>NUCLEOTIDE SEQUENCE [LARGE SCALE GENOMIC DNA]</scope>
    <source>
        <strain evidence="5 6">SK60</strain>
    </source>
</reference>
<feature type="domain" description="HTH tetR-type" evidence="4">
    <location>
        <begin position="46"/>
        <end position="106"/>
    </location>
</feature>
<feature type="DNA-binding region" description="H-T-H motif" evidence="2">
    <location>
        <begin position="69"/>
        <end position="88"/>
    </location>
</feature>
<feature type="compositionally biased region" description="Low complexity" evidence="3">
    <location>
        <begin position="1"/>
        <end position="13"/>
    </location>
</feature>
<organism evidence="5 6">
    <name type="scientific">Streptomyces bambusae</name>
    <dbReference type="NCBI Taxonomy" id="1550616"/>
    <lineage>
        <taxon>Bacteria</taxon>
        <taxon>Bacillati</taxon>
        <taxon>Actinomycetota</taxon>
        <taxon>Actinomycetes</taxon>
        <taxon>Kitasatosporales</taxon>
        <taxon>Streptomycetaceae</taxon>
        <taxon>Streptomyces</taxon>
    </lineage>
</organism>
<sequence length="237" mass="25145">MSPQPGESSPGESRPGDRRPGDPRSGDPRSGDPRSGDPRLADPRTVRTRTRLHEALLAACAEQPLRDLTVAELVRRAGIARATFYLHYTDVQDLAVDTCAGIVRDAVDALHAWRGVPDPAAPPPALTAFFTTAHGHAGLYRALMHPGGGGPLGDTLHRELRERSRTERAAAGAPAPELIASAVAATFTGVLADWAHGLIDSPPQDLAADVWRLLIVLHRYGAGAAARDPGDRPGQRT</sequence>
<keyword evidence="6" id="KW-1185">Reference proteome</keyword>
<comment type="caution">
    <text evidence="5">The sequence shown here is derived from an EMBL/GenBank/DDBJ whole genome shotgun (WGS) entry which is preliminary data.</text>
</comment>
<feature type="region of interest" description="Disordered" evidence="3">
    <location>
        <begin position="1"/>
        <end position="46"/>
    </location>
</feature>
<dbReference type="Pfam" id="PF00440">
    <property type="entry name" value="TetR_N"/>
    <property type="match status" value="1"/>
</dbReference>
<dbReference type="Proteomes" id="UP000812013">
    <property type="component" value="Unassembled WGS sequence"/>
</dbReference>
<dbReference type="Gene3D" id="1.10.357.10">
    <property type="entry name" value="Tetracycline Repressor, domain 2"/>
    <property type="match status" value="1"/>
</dbReference>
<evidence type="ECO:0000259" key="4">
    <source>
        <dbReference type="PROSITE" id="PS50977"/>
    </source>
</evidence>
<dbReference type="InterPro" id="IPR001647">
    <property type="entry name" value="HTH_TetR"/>
</dbReference>
<keyword evidence="1 2" id="KW-0238">DNA-binding</keyword>
<evidence type="ECO:0000256" key="2">
    <source>
        <dbReference type="PROSITE-ProRule" id="PRU00335"/>
    </source>
</evidence>